<organism evidence="7 8">
    <name type="scientific">Roseomonas haemaphysalidis</name>
    <dbReference type="NCBI Taxonomy" id="2768162"/>
    <lineage>
        <taxon>Bacteria</taxon>
        <taxon>Pseudomonadati</taxon>
        <taxon>Pseudomonadota</taxon>
        <taxon>Alphaproteobacteria</taxon>
        <taxon>Acetobacterales</taxon>
        <taxon>Roseomonadaceae</taxon>
        <taxon>Roseomonas</taxon>
    </lineage>
</organism>
<sequence length="295" mass="31153">MTRPAPKDSKTKPDDSEPRSPGGSQTVDRALALVQLVAAQAGQGLRLSELAAASGLDRATTYRLLVSLTNRGFLDQDSVSKRYRLGLEFFALAATASNQIDLGAVARDVLQLLAEQSGDTAMFCVRSGQSLFCVDVEFGDFPVKAVPMDIGSHRPLGAGSASLAILSAMQDYEVEAVLKRSAARLAEFPNQDPDTIRRAVAECRARGHALAPEDPAGRIMGLSVAITSRTGRPLGALTLAGIPERLAPERIVELSGILSGGEATLTDTMLRMPSGERHSARWMNGTAGGRKAKAG</sequence>
<gene>
    <name evidence="7" type="ORF">IAI61_16810</name>
</gene>
<dbReference type="Pfam" id="PF01614">
    <property type="entry name" value="IclR_C"/>
    <property type="match status" value="1"/>
</dbReference>
<dbReference type="InterPro" id="IPR005471">
    <property type="entry name" value="Tscrpt_reg_IclR_N"/>
</dbReference>
<evidence type="ECO:0000256" key="4">
    <source>
        <dbReference type="SAM" id="MobiDB-lite"/>
    </source>
</evidence>
<protein>
    <submittedName>
        <fullName evidence="7">IclR family transcriptional regulator</fullName>
    </submittedName>
</protein>
<keyword evidence="3" id="KW-0804">Transcription</keyword>
<dbReference type="PANTHER" id="PTHR30136:SF24">
    <property type="entry name" value="HTH-TYPE TRANSCRIPTIONAL REPRESSOR ALLR"/>
    <property type="match status" value="1"/>
</dbReference>
<dbReference type="SMART" id="SM00346">
    <property type="entry name" value="HTH_ICLR"/>
    <property type="match status" value="1"/>
</dbReference>
<feature type="compositionally biased region" description="Basic and acidic residues" evidence="4">
    <location>
        <begin position="1"/>
        <end position="18"/>
    </location>
</feature>
<feature type="domain" description="IclR-ED" evidence="6">
    <location>
        <begin position="88"/>
        <end position="271"/>
    </location>
</feature>
<name>A0ABS3KTA7_9PROT</name>
<evidence type="ECO:0000313" key="7">
    <source>
        <dbReference type="EMBL" id="MBO1080707.1"/>
    </source>
</evidence>
<reference evidence="7 8" key="1">
    <citation type="submission" date="2020-09" db="EMBL/GenBank/DDBJ databases">
        <title>Roseomonas.</title>
        <authorList>
            <person name="Zhu W."/>
        </authorList>
    </citation>
    <scope>NUCLEOTIDE SEQUENCE [LARGE SCALE GENOMIC DNA]</scope>
    <source>
        <strain evidence="7 8">573</strain>
    </source>
</reference>
<dbReference type="InterPro" id="IPR029016">
    <property type="entry name" value="GAF-like_dom_sf"/>
</dbReference>
<dbReference type="Pfam" id="PF09339">
    <property type="entry name" value="HTH_IclR"/>
    <property type="match status" value="1"/>
</dbReference>
<evidence type="ECO:0000256" key="1">
    <source>
        <dbReference type="ARBA" id="ARBA00023015"/>
    </source>
</evidence>
<feature type="domain" description="HTH iclR-type" evidence="5">
    <location>
        <begin position="24"/>
        <end position="87"/>
    </location>
</feature>
<evidence type="ECO:0000256" key="2">
    <source>
        <dbReference type="ARBA" id="ARBA00023125"/>
    </source>
</evidence>
<evidence type="ECO:0000259" key="6">
    <source>
        <dbReference type="PROSITE" id="PS51078"/>
    </source>
</evidence>
<feature type="region of interest" description="Disordered" evidence="4">
    <location>
        <begin position="276"/>
        <end position="295"/>
    </location>
</feature>
<dbReference type="PROSITE" id="PS51078">
    <property type="entry name" value="ICLR_ED"/>
    <property type="match status" value="1"/>
</dbReference>
<dbReference type="Gene3D" id="3.30.450.40">
    <property type="match status" value="1"/>
</dbReference>
<dbReference type="Proteomes" id="UP001518989">
    <property type="component" value="Unassembled WGS sequence"/>
</dbReference>
<keyword evidence="8" id="KW-1185">Reference proteome</keyword>
<dbReference type="SUPFAM" id="SSF55781">
    <property type="entry name" value="GAF domain-like"/>
    <property type="match status" value="1"/>
</dbReference>
<dbReference type="RefSeq" id="WP_207418890.1">
    <property type="nucleotide sequence ID" value="NZ_CP061177.1"/>
</dbReference>
<dbReference type="InterPro" id="IPR050707">
    <property type="entry name" value="HTH_MetabolicPath_Reg"/>
</dbReference>
<dbReference type="PROSITE" id="PS51077">
    <property type="entry name" value="HTH_ICLR"/>
    <property type="match status" value="1"/>
</dbReference>
<dbReference type="SUPFAM" id="SSF46785">
    <property type="entry name" value="Winged helix' DNA-binding domain"/>
    <property type="match status" value="1"/>
</dbReference>
<dbReference type="Gene3D" id="1.10.10.10">
    <property type="entry name" value="Winged helix-like DNA-binding domain superfamily/Winged helix DNA-binding domain"/>
    <property type="match status" value="1"/>
</dbReference>
<dbReference type="EMBL" id="JACTNG010000010">
    <property type="protein sequence ID" value="MBO1080707.1"/>
    <property type="molecule type" value="Genomic_DNA"/>
</dbReference>
<dbReference type="InterPro" id="IPR036388">
    <property type="entry name" value="WH-like_DNA-bd_sf"/>
</dbReference>
<dbReference type="InterPro" id="IPR014757">
    <property type="entry name" value="Tscrpt_reg_IclR_C"/>
</dbReference>
<comment type="caution">
    <text evidence="7">The sequence shown here is derived from an EMBL/GenBank/DDBJ whole genome shotgun (WGS) entry which is preliminary data.</text>
</comment>
<dbReference type="InterPro" id="IPR036390">
    <property type="entry name" value="WH_DNA-bd_sf"/>
</dbReference>
<evidence type="ECO:0000313" key="8">
    <source>
        <dbReference type="Proteomes" id="UP001518989"/>
    </source>
</evidence>
<evidence type="ECO:0000259" key="5">
    <source>
        <dbReference type="PROSITE" id="PS51077"/>
    </source>
</evidence>
<accession>A0ABS3KTA7</accession>
<proteinExistence type="predicted"/>
<keyword evidence="1" id="KW-0805">Transcription regulation</keyword>
<keyword evidence="2" id="KW-0238">DNA-binding</keyword>
<evidence type="ECO:0000256" key="3">
    <source>
        <dbReference type="ARBA" id="ARBA00023163"/>
    </source>
</evidence>
<dbReference type="PANTHER" id="PTHR30136">
    <property type="entry name" value="HELIX-TURN-HELIX TRANSCRIPTIONAL REGULATOR, ICLR FAMILY"/>
    <property type="match status" value="1"/>
</dbReference>
<feature type="region of interest" description="Disordered" evidence="4">
    <location>
        <begin position="1"/>
        <end position="25"/>
    </location>
</feature>